<dbReference type="InterPro" id="IPR026876">
    <property type="entry name" value="Fn3_assoc_repeat"/>
</dbReference>
<sequence>MIRFVSLTRFSATIFRSAAIALIFMAAVLLLAVTATTSPGTGLALNINAHANGTNSGSNNALSATPKVYINEILATNHNDIEDEDGDNVPWIELYNAESEPVNLHQVGLSDDPDRPWRWQFPDVTIEPGEFMLIFASGKDRRDPDRQLHANFRVSRDGEQISLTDINGNTIDLVPPIPMEPDISYGRLPDGSDHFQFFRFPTPGQSNESDGFLEDIDPPGFSRSGGFYHSGFDLELTAGPGDAEIRYTLDGSLPDTTSPRYTGPIRITDRSSEPNNLSMIKTSPPGIVPTTGFRWIEPLENIFKGTVVRARVFREGARPSPVVTHSYFIDDQGPDRYHLPVVSVVTDSLHLFDYERGIYVPGKVYDDRAEGADDSHLIGNFSERGREWERPATFELFDEHGNLEHVQDIGIRIHGGASRSLSMKSLRFYARSDYGENRINHRIFPDLPYDSYNRLILRNSGQDFFVRSTMFRDAFLQELVRDFNFDTQAYRPVIVFINGEYWGIQNFRERYDTDYLARNYNVDAGRIDMLEDNAEIQEGSNEHYNEMLDYIRENDITRDHHYEHITTMIDVDNFLDYISTQAFIRNIDWPGNNNDYWRLQTEYDPDAPPGHDGRWRWMLVDTDAAFGGLNPFRVTSYDMMNHMTNPNYGNWPNPAWSTFLIRELLENETFRNDFINRSVDYMNSVFHPEHVISLIDKFEANLEPVIEEHIMRWGQIESKERWRFYIDRMRKFAEERPQYHFEHIAKYFDLKGTAELTIDVSSLKKGRVQINSLKIDEHLEGPASSENTYPWKGTYFREFPVTLVAHPYDGYRFSHWEGKGVSDGYPEDTLQVRPRGNMEIKAVFVPGERSKDRYPEPHQLSNDAYFLETWDADEEPGSYPENMVFMYMENHDPRDDDEVAGFTSGPYNSSIGSRINGLGSNGFSFLNTSEPDIDGYPGRRLGAASLALDTREMKNIRVSWTGGTVEPGSKRYGLRLQYRINGEGSFQDVTDEHGDPVTYEGNDESGHSLDFELVELPGILENKPYAEIAWRYYYTGDDRDEDGHDRDELRVGGIHVKGDPLLMHDGEPVRDHGILPNYPNPFNNSTTIQFTLPEESRVSITIYDVNGRRVKTLRDNVRLSAGYHSFQVDASRLASGMYIYRVETPDWTGHEKMTIIR</sequence>
<dbReference type="Gene3D" id="2.60.40.1260">
    <property type="entry name" value="Lamin Tail domain"/>
    <property type="match status" value="1"/>
</dbReference>
<dbReference type="Gene3D" id="2.60.40.4070">
    <property type="match status" value="1"/>
</dbReference>
<evidence type="ECO:0000256" key="1">
    <source>
        <dbReference type="SAM" id="MobiDB-lite"/>
    </source>
</evidence>
<dbReference type="PROSITE" id="PS51841">
    <property type="entry name" value="LTD"/>
    <property type="match status" value="1"/>
</dbReference>
<reference evidence="3" key="1">
    <citation type="submission" date="2021-02" db="EMBL/GenBank/DDBJ databases">
        <title>Natronogracilivirga saccharolytica gen. nov. sp. nov. a new anaerobic, haloalkiliphilic carbohydrate-fermenting bacterium from soda lake and proposing of Cyclonatronumiaceae fam. nov. in the phylum Balneolaeota.</title>
        <authorList>
            <person name="Zhilina T.N."/>
            <person name="Sorokin D.Y."/>
            <person name="Zavarzina D.G."/>
            <person name="Toshchakov S.V."/>
            <person name="Kublanov I.V."/>
        </authorList>
    </citation>
    <scope>NUCLEOTIDE SEQUENCE</scope>
    <source>
        <strain evidence="3">Z-1702</strain>
    </source>
</reference>
<proteinExistence type="predicted"/>
<feature type="domain" description="LTD" evidence="2">
    <location>
        <begin position="56"/>
        <end position="178"/>
    </location>
</feature>
<dbReference type="RefSeq" id="WP_210512015.1">
    <property type="nucleotide sequence ID" value="NZ_JAFIDN010000006.1"/>
</dbReference>
<dbReference type="Pfam" id="PF08757">
    <property type="entry name" value="CotH"/>
    <property type="match status" value="1"/>
</dbReference>
<comment type="caution">
    <text evidence="3">The sequence shown here is derived from an EMBL/GenBank/DDBJ whole genome shotgun (WGS) entry which is preliminary data.</text>
</comment>
<dbReference type="InterPro" id="IPR014867">
    <property type="entry name" value="Spore_coat_CotH_CotH2/3/7"/>
</dbReference>
<dbReference type="NCBIfam" id="TIGR04183">
    <property type="entry name" value="Por_Secre_tail"/>
    <property type="match status" value="1"/>
</dbReference>
<accession>A0A8J7RNC1</accession>
<organism evidence="3 4">
    <name type="scientific">Natronogracilivirga saccharolytica</name>
    <dbReference type="NCBI Taxonomy" id="2812953"/>
    <lineage>
        <taxon>Bacteria</taxon>
        <taxon>Pseudomonadati</taxon>
        <taxon>Balneolota</taxon>
        <taxon>Balneolia</taxon>
        <taxon>Balneolales</taxon>
        <taxon>Cyclonatronaceae</taxon>
        <taxon>Natronogracilivirga</taxon>
    </lineage>
</organism>
<dbReference type="GO" id="GO:0016301">
    <property type="term" value="F:kinase activity"/>
    <property type="evidence" value="ECO:0007669"/>
    <property type="project" value="UniProtKB-KW"/>
</dbReference>
<feature type="region of interest" description="Disordered" evidence="1">
    <location>
        <begin position="251"/>
        <end position="283"/>
    </location>
</feature>
<dbReference type="Pfam" id="PF13287">
    <property type="entry name" value="Fn3_assoc"/>
    <property type="match status" value="1"/>
</dbReference>
<evidence type="ECO:0000313" key="4">
    <source>
        <dbReference type="Proteomes" id="UP000673975"/>
    </source>
</evidence>
<gene>
    <name evidence="3" type="ORF">NATSA_09465</name>
</gene>
<dbReference type="InterPro" id="IPR026444">
    <property type="entry name" value="Secre_tail"/>
</dbReference>
<evidence type="ECO:0000313" key="3">
    <source>
        <dbReference type="EMBL" id="MBP3192889.1"/>
    </source>
</evidence>
<dbReference type="Pfam" id="PF00932">
    <property type="entry name" value="LTD"/>
    <property type="match status" value="1"/>
</dbReference>
<dbReference type="Pfam" id="PF18962">
    <property type="entry name" value="Por_Secre_tail"/>
    <property type="match status" value="1"/>
</dbReference>
<keyword evidence="4" id="KW-1185">Reference proteome</keyword>
<dbReference type="Proteomes" id="UP000673975">
    <property type="component" value="Unassembled WGS sequence"/>
</dbReference>
<dbReference type="AlphaFoldDB" id="A0A8J7RNC1"/>
<dbReference type="SUPFAM" id="SSF74853">
    <property type="entry name" value="Lamin A/C globular tail domain"/>
    <property type="match status" value="1"/>
</dbReference>
<evidence type="ECO:0000259" key="2">
    <source>
        <dbReference type="PROSITE" id="PS51841"/>
    </source>
</evidence>
<keyword evidence="3" id="KW-0418">Kinase</keyword>
<dbReference type="InterPro" id="IPR036415">
    <property type="entry name" value="Lamin_tail_dom_sf"/>
</dbReference>
<dbReference type="InterPro" id="IPR001322">
    <property type="entry name" value="Lamin_tail_dom"/>
</dbReference>
<name>A0A8J7RNC1_9BACT</name>
<keyword evidence="3" id="KW-0808">Transferase</keyword>
<protein>
    <submittedName>
        <fullName evidence="3">CotH kinase family protein</fullName>
    </submittedName>
</protein>
<dbReference type="EMBL" id="JAFIDN010000006">
    <property type="protein sequence ID" value="MBP3192889.1"/>
    <property type="molecule type" value="Genomic_DNA"/>
</dbReference>